<proteinExistence type="inferred from homology"/>
<keyword evidence="4" id="KW-1185">Reference proteome</keyword>
<protein>
    <recommendedName>
        <fullName evidence="2">PF03932 family protein CutC</fullName>
    </recommendedName>
</protein>
<dbReference type="GO" id="GO:0005737">
    <property type="term" value="C:cytoplasm"/>
    <property type="evidence" value="ECO:0007669"/>
    <property type="project" value="UniProtKB-SubCell"/>
</dbReference>
<dbReference type="Gene3D" id="3.20.20.380">
    <property type="entry name" value="Copper homeostasis (CutC) domain"/>
    <property type="match status" value="1"/>
</dbReference>
<accession>A0A410G577</accession>
<evidence type="ECO:0000256" key="1">
    <source>
        <dbReference type="ARBA" id="ARBA00007768"/>
    </source>
</evidence>
<dbReference type="InterPro" id="IPR005627">
    <property type="entry name" value="CutC-like"/>
</dbReference>
<dbReference type="OrthoDB" id="9815677at2"/>
<gene>
    <name evidence="2" type="primary">cutC</name>
    <name evidence="3" type="ORF">EI546_12095</name>
</gene>
<comment type="similarity">
    <text evidence="1 2">Belongs to the CutC family.</text>
</comment>
<evidence type="ECO:0000313" key="3">
    <source>
        <dbReference type="EMBL" id="QAA82413.1"/>
    </source>
</evidence>
<keyword evidence="2" id="KW-0963">Cytoplasm</keyword>
<dbReference type="PANTHER" id="PTHR12598:SF0">
    <property type="entry name" value="COPPER HOMEOSTASIS PROTEIN CUTC HOMOLOG"/>
    <property type="match status" value="1"/>
</dbReference>
<evidence type="ECO:0000256" key="2">
    <source>
        <dbReference type="HAMAP-Rule" id="MF_00795"/>
    </source>
</evidence>
<dbReference type="RefSeq" id="WP_128250779.1">
    <property type="nucleotide sequence ID" value="NZ_CP034951.1"/>
</dbReference>
<sequence length="242" mass="26606">MIIEICANSFASAKAAQDGGADRIELCSQLSVGGLTPSLGLIEKVIIELVIPVHILIRPRSGNFTYSEEEFDVMLRDIAFCSEIGCAGIVSGVLDHHLEVDKKRTAKLIEVCKGMDFTFNRAFDWVQDPKEEIQKLIDLKADRVLTSGLQKSAVEGMSLLKELQEIAQGKIEIMPGGGINVDNVMEFKNAGFKSVHLSALSQKQTLYQAPKIPMHNTALFEEGLIAFSDKEKIDKVVKLVSE</sequence>
<dbReference type="InterPro" id="IPR036822">
    <property type="entry name" value="CutC-like_dom_sf"/>
</dbReference>
<dbReference type="Proteomes" id="UP000285517">
    <property type="component" value="Chromosome"/>
</dbReference>
<dbReference type="GO" id="GO:0005507">
    <property type="term" value="F:copper ion binding"/>
    <property type="evidence" value="ECO:0007669"/>
    <property type="project" value="TreeGrafter"/>
</dbReference>
<comment type="subcellular location">
    <subcellularLocation>
        <location evidence="2">Cytoplasm</location>
    </subcellularLocation>
</comment>
<dbReference type="EMBL" id="CP034951">
    <property type="protein sequence ID" value="QAA82413.1"/>
    <property type="molecule type" value="Genomic_DNA"/>
</dbReference>
<reference evidence="3 4" key="1">
    <citation type="submission" date="2019-01" db="EMBL/GenBank/DDBJ databases">
        <title>Complete genome sequencing of Aequorivita sp. H23M31.</title>
        <authorList>
            <person name="Bae J.-W."/>
        </authorList>
    </citation>
    <scope>NUCLEOTIDE SEQUENCE [LARGE SCALE GENOMIC DNA]</scope>
    <source>
        <strain evidence="3 4">H23M31</strain>
    </source>
</reference>
<dbReference type="HAMAP" id="MF_00795">
    <property type="entry name" value="CutC"/>
    <property type="match status" value="1"/>
</dbReference>
<dbReference type="KEGG" id="aev:EI546_12095"/>
<dbReference type="FunFam" id="3.20.20.380:FF:000001">
    <property type="entry name" value="Copper homeostasis protein CutC"/>
    <property type="match status" value="1"/>
</dbReference>
<comment type="caution">
    <text evidence="2">Once thought to be involved in copper homeostasis, experiments in E.coli have shown this is not the case.</text>
</comment>
<evidence type="ECO:0000313" key="4">
    <source>
        <dbReference type="Proteomes" id="UP000285517"/>
    </source>
</evidence>
<dbReference type="SUPFAM" id="SSF110395">
    <property type="entry name" value="CutC-like"/>
    <property type="match status" value="1"/>
</dbReference>
<dbReference type="PANTHER" id="PTHR12598">
    <property type="entry name" value="COPPER HOMEOSTASIS PROTEIN CUTC"/>
    <property type="match status" value="1"/>
</dbReference>
<name>A0A410G577_9FLAO</name>
<dbReference type="Pfam" id="PF03932">
    <property type="entry name" value="CutC"/>
    <property type="match status" value="1"/>
</dbReference>
<dbReference type="AlphaFoldDB" id="A0A410G577"/>
<organism evidence="3 4">
    <name type="scientific">Aequorivita ciconiae</name>
    <dbReference type="NCBI Taxonomy" id="2494375"/>
    <lineage>
        <taxon>Bacteria</taxon>
        <taxon>Pseudomonadati</taxon>
        <taxon>Bacteroidota</taxon>
        <taxon>Flavobacteriia</taxon>
        <taxon>Flavobacteriales</taxon>
        <taxon>Flavobacteriaceae</taxon>
        <taxon>Aequorivita</taxon>
    </lineage>
</organism>